<dbReference type="Proteomes" id="UP000051497">
    <property type="component" value="Unassembled WGS sequence"/>
</dbReference>
<dbReference type="EMBL" id="LKAJ01000002">
    <property type="protein sequence ID" value="KRG22342.1"/>
    <property type="molecule type" value="Genomic_DNA"/>
</dbReference>
<reference evidence="3" key="2">
    <citation type="journal article" date="2016" name="Genome Announc.">
        <title>Draft Genome Sequences of Two Novel Amoeba-Resistant Intranuclear Bacteria, 'Candidatus Berkiella cookevillensis' and 'Candidatus Berkiella aquae'.</title>
        <authorList>
            <person name="Mehari Y.T."/>
            <person name="Arivett B.A."/>
            <person name="Farone A.L."/>
            <person name="Gunderson J.H."/>
            <person name="Farone M.B."/>
        </authorList>
    </citation>
    <scope>NUCLEOTIDE SEQUENCE</scope>
    <source>
        <strain evidence="3">HT99</strain>
    </source>
</reference>
<dbReference type="CDD" id="cd18873">
    <property type="entry name" value="NUDIX_NadM_like"/>
    <property type="match status" value="1"/>
</dbReference>
<reference evidence="3" key="3">
    <citation type="submission" date="2021-06" db="EMBL/GenBank/DDBJ databases">
        <title>Genomic Description and Analysis of Intracellular Bacteria, Candidatus Berkiella cookevillensis and Candidatus Berkiella aquae.</title>
        <authorList>
            <person name="Kidane D.T."/>
            <person name="Mehari Y.T."/>
            <person name="Rice F.C."/>
            <person name="Arivett B.A."/>
            <person name="Farone A.L."/>
            <person name="Berk S.G."/>
            <person name="Farone M.B."/>
        </authorList>
    </citation>
    <scope>NUCLEOTIDE SEQUENCE</scope>
    <source>
        <strain evidence="3">HT99</strain>
    </source>
</reference>
<reference evidence="2" key="1">
    <citation type="submission" date="2015-09" db="EMBL/GenBank/DDBJ databases">
        <title>Draft Genome Sequences of Two Novel Amoeba-resistant Intranuclear Bacteria, Candidatus Berkiella cookevillensis and Candidatus Berkiella aquae.</title>
        <authorList>
            <person name="Mehari Y.T."/>
            <person name="Arivett B.A."/>
            <person name="Farone A.L."/>
            <person name="Gunderson J.H."/>
            <person name="Farone M.B."/>
        </authorList>
    </citation>
    <scope>NUCLEOTIDE SEQUENCE [LARGE SCALE GENOMIC DNA]</scope>
    <source>
        <strain evidence="2">HT99</strain>
    </source>
</reference>
<dbReference type="PANTHER" id="PTHR43736:SF4">
    <property type="entry name" value="SLR1690 PROTEIN"/>
    <property type="match status" value="1"/>
</dbReference>
<dbReference type="Gene3D" id="1.10.10.10">
    <property type="entry name" value="Winged helix-like DNA-binding domain superfamily/Winged helix DNA-binding domain"/>
    <property type="match status" value="1"/>
</dbReference>
<dbReference type="InterPro" id="IPR015797">
    <property type="entry name" value="NUDIX_hydrolase-like_dom_sf"/>
</dbReference>
<dbReference type="Gene3D" id="3.90.79.10">
    <property type="entry name" value="Nucleoside Triphosphate Pyrophosphohydrolase"/>
    <property type="match status" value="1"/>
</dbReference>
<dbReference type="RefSeq" id="WP_075065396.1">
    <property type="nucleotide sequence ID" value="NZ_LKAJ02000001.1"/>
</dbReference>
<dbReference type="InterPro" id="IPR036390">
    <property type="entry name" value="WH_DNA-bd_sf"/>
</dbReference>
<name>A0A0Q9YNH1_9GAMM</name>
<dbReference type="SUPFAM" id="SSF55811">
    <property type="entry name" value="Nudix"/>
    <property type="match status" value="1"/>
</dbReference>
<feature type="domain" description="NrtR DNA-binding winged helix" evidence="1">
    <location>
        <begin position="145"/>
        <end position="203"/>
    </location>
</feature>
<dbReference type="GO" id="GO:0016787">
    <property type="term" value="F:hydrolase activity"/>
    <property type="evidence" value="ECO:0007669"/>
    <property type="project" value="UniProtKB-KW"/>
</dbReference>
<dbReference type="PANTHER" id="PTHR43736">
    <property type="entry name" value="ADP-RIBOSE PYROPHOSPHATASE"/>
    <property type="match status" value="1"/>
</dbReference>
<keyword evidence="3" id="KW-0378">Hydrolase</keyword>
<sequence length="222" mass="25296">MSKPLQVAVNVVAFSLKANQLCVLLVNEGTHDASWQIPGSIIDIEQDHSLEDTAKRALGSPHGSKILYLEQVQTKGSKDRIPNEWSLAVVYYALMDHHVIAQQPNLCWMPVEAVLTSKMAFDHQTLIEESLQRLQNKSLYTSLPIFLLPQEFTLTEVQKAYEAVLGFCVEKKSLRRRLLDADFLEETGNIRRASHRPAQLYRLSLPKPYFFARIIEGAREHK</sequence>
<dbReference type="InterPro" id="IPR036388">
    <property type="entry name" value="WH-like_DNA-bd_sf"/>
</dbReference>
<evidence type="ECO:0000313" key="4">
    <source>
        <dbReference type="Proteomes" id="UP000051497"/>
    </source>
</evidence>
<evidence type="ECO:0000313" key="3">
    <source>
        <dbReference type="EMBL" id="MCS5712457.1"/>
    </source>
</evidence>
<protein>
    <submittedName>
        <fullName evidence="3">NUDIX hydrolase</fullName>
    </submittedName>
</protein>
<dbReference type="InterPro" id="IPR054105">
    <property type="entry name" value="WHD_NrtR"/>
</dbReference>
<dbReference type="OrthoDB" id="542521at2"/>
<gene>
    <name evidence="2" type="ORF">HT99x_00763</name>
    <name evidence="3" type="ORF">HT99x_013530</name>
</gene>
<evidence type="ECO:0000313" key="2">
    <source>
        <dbReference type="EMBL" id="KRG22342.1"/>
    </source>
</evidence>
<organism evidence="2">
    <name type="scientific">Candidatus Berkiella aquae</name>
    <dbReference type="NCBI Taxonomy" id="295108"/>
    <lineage>
        <taxon>Bacteria</taxon>
        <taxon>Pseudomonadati</taxon>
        <taxon>Pseudomonadota</taxon>
        <taxon>Gammaproteobacteria</taxon>
        <taxon>Candidatus Berkiellales</taxon>
        <taxon>Candidatus Berkiellaceae</taxon>
        <taxon>Candidatus Berkiella</taxon>
    </lineage>
</organism>
<accession>A0A0Q9YNH1</accession>
<comment type="caution">
    <text evidence="2">The sequence shown here is derived from an EMBL/GenBank/DDBJ whole genome shotgun (WGS) entry which is preliminary data.</text>
</comment>
<dbReference type="SUPFAM" id="SSF46785">
    <property type="entry name" value="Winged helix' DNA-binding domain"/>
    <property type="match status" value="1"/>
</dbReference>
<dbReference type="EMBL" id="LKAJ02000001">
    <property type="protein sequence ID" value="MCS5712457.1"/>
    <property type="molecule type" value="Genomic_DNA"/>
</dbReference>
<dbReference type="STRING" id="295108.HT99x_00763"/>
<dbReference type="AlphaFoldDB" id="A0A0Q9YNH1"/>
<dbReference type="Pfam" id="PF21906">
    <property type="entry name" value="WHD_NrtR"/>
    <property type="match status" value="1"/>
</dbReference>
<evidence type="ECO:0000259" key="1">
    <source>
        <dbReference type="Pfam" id="PF21906"/>
    </source>
</evidence>
<proteinExistence type="predicted"/>
<keyword evidence="4" id="KW-1185">Reference proteome</keyword>